<sequence>MEKVLEELIVSSGFFHLTFGNLFMWLISFVLMYLAIKKGFEPLLLLPISFGILVVNLPLTYLMKPDSGLIWIFYHFGIEWEIIPPLIFLGLGAMTDFGPVIANPKTLLLGGGAQVGVYLTFFTALLFGFDMKEAASIAIIGGADGPTTIYLTSHLAPYLIGPVAVAAYSYMALVPIIQPPIMRLLTTKAERRIVMRKLRTVSKMEKIVFPVVTAILIMLIVPASASLIAMFMLGNLFKESAVVERLTKAAQNEIMNTVTILLGLSVGATMTADVFLKRDVIFIFVLGLFAFAVSTASGVLLAKFMNLFLKEKMNPLIGAAGVSAVPMAARVVHKVGAEENRQNYLLMHAMGPNVAGVIGTLIAASVMLTFLK</sequence>
<keyword evidence="5 8" id="KW-1133">Transmembrane helix</keyword>
<protein>
    <submittedName>
        <fullName evidence="9">Sodium ion-translocating decarboxylase subunit beta</fullName>
    </submittedName>
</protein>
<keyword evidence="3 8" id="KW-0812">Transmembrane</keyword>
<dbReference type="EMBL" id="SPQQ01000004">
    <property type="protein sequence ID" value="TGE37693.1"/>
    <property type="molecule type" value="Genomic_DNA"/>
</dbReference>
<gene>
    <name evidence="9" type="ORF">E4K67_13300</name>
</gene>
<dbReference type="Pfam" id="PF03977">
    <property type="entry name" value="OAD_beta"/>
    <property type="match status" value="1"/>
</dbReference>
<dbReference type="GO" id="GO:0005886">
    <property type="term" value="C:plasma membrane"/>
    <property type="evidence" value="ECO:0007669"/>
    <property type="project" value="UniProtKB-SubCell"/>
</dbReference>
<keyword evidence="10" id="KW-1185">Reference proteome</keyword>
<dbReference type="OrthoDB" id="9783838at2"/>
<evidence type="ECO:0000256" key="3">
    <source>
        <dbReference type="ARBA" id="ARBA00022692"/>
    </source>
</evidence>
<feature type="transmembrane region" description="Helical" evidence="8">
    <location>
        <begin position="14"/>
        <end position="36"/>
    </location>
</feature>
<feature type="transmembrane region" description="Helical" evidence="8">
    <location>
        <begin position="106"/>
        <end position="129"/>
    </location>
</feature>
<dbReference type="PIRSF" id="PIRSF015658">
    <property type="entry name" value="MmdB_OadB"/>
    <property type="match status" value="1"/>
</dbReference>
<dbReference type="InterPro" id="IPR005661">
    <property type="entry name" value="OadB_MmdB"/>
</dbReference>
<evidence type="ECO:0000256" key="7">
    <source>
        <dbReference type="PIRNR" id="PIRNR015658"/>
    </source>
</evidence>
<dbReference type="NCBIfam" id="TIGR01109">
    <property type="entry name" value="Na_pump_decarbB"/>
    <property type="match status" value="1"/>
</dbReference>
<dbReference type="PANTHER" id="PTHR35806">
    <property type="entry name" value="OXALOACETATE DECARBOXYLASE BETA CHAIN 2"/>
    <property type="match status" value="1"/>
</dbReference>
<evidence type="ECO:0000313" key="9">
    <source>
        <dbReference type="EMBL" id="TGE37693.1"/>
    </source>
</evidence>
<comment type="subcellular location">
    <subcellularLocation>
        <location evidence="1">Cell membrane</location>
        <topology evidence="1">Multi-pass membrane protein</topology>
    </subcellularLocation>
</comment>
<reference evidence="9 10" key="1">
    <citation type="submission" date="2019-03" db="EMBL/GenBank/DDBJ databases">
        <title>Draft Genome Sequence of Desulfosporosinus fructosivorans Strain 63.6F, Isolated from Marine Sediment in the Baltic Sea.</title>
        <authorList>
            <person name="Hausmann B."/>
            <person name="Vandieken V."/>
            <person name="Pjevac P."/>
            <person name="Schreck K."/>
            <person name="Herbold C.W."/>
            <person name="Loy A."/>
        </authorList>
    </citation>
    <scope>NUCLEOTIDE SEQUENCE [LARGE SCALE GENOMIC DNA]</scope>
    <source>
        <strain evidence="9 10">63.6F</strain>
    </source>
</reference>
<evidence type="ECO:0000256" key="2">
    <source>
        <dbReference type="ARBA" id="ARBA00022475"/>
    </source>
</evidence>
<feature type="transmembrane region" description="Helical" evidence="8">
    <location>
        <begin position="281"/>
        <end position="301"/>
    </location>
</feature>
<evidence type="ECO:0000256" key="4">
    <source>
        <dbReference type="ARBA" id="ARBA00022967"/>
    </source>
</evidence>
<feature type="transmembrane region" description="Helical" evidence="8">
    <location>
        <begin position="207"/>
        <end position="234"/>
    </location>
</feature>
<accession>A0A4Z0R6H1</accession>
<evidence type="ECO:0000313" key="10">
    <source>
        <dbReference type="Proteomes" id="UP000298460"/>
    </source>
</evidence>
<keyword evidence="7" id="KW-0915">Sodium</keyword>
<feature type="transmembrane region" description="Helical" evidence="8">
    <location>
        <begin position="69"/>
        <end position="94"/>
    </location>
</feature>
<evidence type="ECO:0000256" key="6">
    <source>
        <dbReference type="ARBA" id="ARBA00023136"/>
    </source>
</evidence>
<feature type="transmembrane region" description="Helical" evidence="8">
    <location>
        <begin position="43"/>
        <end position="63"/>
    </location>
</feature>
<dbReference type="PANTHER" id="PTHR35806:SF1">
    <property type="entry name" value="OXALOACETATE DECARBOXYLASE BETA CHAIN 2"/>
    <property type="match status" value="1"/>
</dbReference>
<evidence type="ECO:0000256" key="5">
    <source>
        <dbReference type="ARBA" id="ARBA00022989"/>
    </source>
</evidence>
<keyword evidence="7" id="KW-0739">Sodium transport</keyword>
<name>A0A4Z0R6H1_9FIRM</name>
<comment type="caution">
    <text evidence="9">The sequence shown here is derived from an EMBL/GenBank/DDBJ whole genome shotgun (WGS) entry which is preliminary data.</text>
</comment>
<dbReference type="GO" id="GO:0006814">
    <property type="term" value="P:sodium ion transport"/>
    <property type="evidence" value="ECO:0007669"/>
    <property type="project" value="UniProtKB-UniRule"/>
</dbReference>
<dbReference type="RefSeq" id="WP_135547453.1">
    <property type="nucleotide sequence ID" value="NZ_SPQQ01000004.1"/>
</dbReference>
<feature type="transmembrane region" description="Helical" evidence="8">
    <location>
        <begin position="344"/>
        <end position="371"/>
    </location>
</feature>
<keyword evidence="6 7" id="KW-0472">Membrane</keyword>
<keyword evidence="7" id="KW-0406">Ion transport</keyword>
<evidence type="ECO:0000256" key="8">
    <source>
        <dbReference type="SAM" id="Phobius"/>
    </source>
</evidence>
<evidence type="ECO:0000256" key="1">
    <source>
        <dbReference type="ARBA" id="ARBA00004651"/>
    </source>
</evidence>
<organism evidence="9 10">
    <name type="scientific">Desulfosporosinus fructosivorans</name>
    <dbReference type="NCBI Taxonomy" id="2018669"/>
    <lineage>
        <taxon>Bacteria</taxon>
        <taxon>Bacillati</taxon>
        <taxon>Bacillota</taxon>
        <taxon>Clostridia</taxon>
        <taxon>Eubacteriales</taxon>
        <taxon>Desulfitobacteriaceae</taxon>
        <taxon>Desulfosporosinus</taxon>
    </lineage>
</organism>
<keyword evidence="4" id="KW-1278">Translocase</keyword>
<dbReference type="Proteomes" id="UP000298460">
    <property type="component" value="Unassembled WGS sequence"/>
</dbReference>
<dbReference type="GO" id="GO:0016829">
    <property type="term" value="F:lyase activity"/>
    <property type="evidence" value="ECO:0007669"/>
    <property type="project" value="InterPro"/>
</dbReference>
<feature type="transmembrane region" description="Helical" evidence="8">
    <location>
        <begin position="167"/>
        <end position="186"/>
    </location>
</feature>
<dbReference type="AlphaFoldDB" id="A0A4Z0R6H1"/>
<proteinExistence type="predicted"/>
<keyword evidence="7" id="KW-0813">Transport</keyword>
<keyword evidence="2 7" id="KW-1003">Cell membrane</keyword>